<feature type="compositionally biased region" description="Polar residues" evidence="4">
    <location>
        <begin position="449"/>
        <end position="468"/>
    </location>
</feature>
<sequence>MSSDFPHTSGSADSPDQVIQETPVAGQIFPEAGDASPKAPSSNKGDESDVLSSPQLYTPRPGKLNREVTNEWGSQSDINNTSQGKAEKPVQFNKRTPNLDRIAKFFKDNRSPHRDGLLQRFEASELEDTPVSERGKGTSRGHNTCESPLNRTSALRSNAEAITDSRYHSSIQGRASYLADVNGSPKDRKRGANWTLTEQRSQSLDSNAREISRLRSDKNEKTSEQFNDNNFHETMVIQTQSAIIDKRTNTKADSFVREVSPDQSPDFNIENGLSTIINDKRTLATRLSGSSPLLTVPTTLLAERDDNQAAEDNALDNSRIDDTTEGNYSEMWVLRPNKNGIFNSNKSTQVINTTESQGHSKETVTGDDKLEGQSFTEENNLTQTQVISSYPTRNASSQQKNGAKSQILGGELCSSTQIIQSPEHTFSNSLETPKGIPKNNFEPILEVPETSSPSKTNRNKIDGNSSPSPAEKDRNKVSFTTQADHTQDAVRLQISTKPELTPSQGENNQLETTSNKDDAIVVLSEPDLTQELPEVEEGTTQRTREILAKHIEENSEDQITINRRKRHGQTIELATEEENRSRKPSPRKKTRRSLALRSSTSNLQPNETEHQPDMEVLVNEKGNAEESMLFRGSVAQRPVIELPNTIREQDDEYLSKEDIKFEDSVWCQYSLDYNYYPGRILSQDEQSDSCWVYFDTGKSLTKSDDIYYLDIRVGDTVNMGGKKHQVVALECRSSNMELIRCIRGYDTVHLRRRKNTGSFGQKVIIKPLAVINLDLNEWTKRPKIILEGGSHTRAKAFQGLQRPIRGRKSTTTTLSPRKANHDSRAERATRPIYKEDSDDDNGAELARDSAASQRSITAPDFLHVLGQPKKHEDCKIFKNCIFVLTGLSEDRQDLSDVIESQGGDILNLGFSELFKFEALIDNWNDEDKYSLQLSWKEQAVSKNYRFACLITTKHLRSLKYLETLALGWPTLHWKFIRECLRKGRICEESLYQYLLPAGESYRLAFDTVTKNGVIKSNNIFQFYLKLIRGSTLEAQIGAMKEAMSGHKVILYGQSELDQFIKFSLACLGVSDLYQLRGKITSTSLDNLHLLTDRLDELMKDKGELNLLIYVNKNNGISSNLLENVREQLSIRYQGVPKERLSIHVESKEWLIQTIINGGPGFDE</sequence>
<feature type="compositionally biased region" description="Basic residues" evidence="4">
    <location>
        <begin position="582"/>
        <end position="594"/>
    </location>
</feature>
<dbReference type="Gene3D" id="3.40.50.10190">
    <property type="entry name" value="BRCT domain"/>
    <property type="match status" value="1"/>
</dbReference>
<feature type="region of interest" description="Disordered" evidence="4">
    <location>
        <begin position="1"/>
        <end position="96"/>
    </location>
</feature>
<dbReference type="GO" id="GO:0008047">
    <property type="term" value="F:enzyme activator activity"/>
    <property type="evidence" value="ECO:0007669"/>
    <property type="project" value="EnsemblFungi"/>
</dbReference>
<feature type="region of interest" description="Disordered" evidence="4">
    <location>
        <begin position="495"/>
        <end position="518"/>
    </location>
</feature>
<name>G8ZXL8_TORDE</name>
<feature type="compositionally biased region" description="Polar residues" evidence="4">
    <location>
        <begin position="71"/>
        <end position="84"/>
    </location>
</feature>
<feature type="compositionally biased region" description="Polar residues" evidence="4">
    <location>
        <begin position="495"/>
        <end position="513"/>
    </location>
</feature>
<keyword evidence="3" id="KW-0539">Nucleus</keyword>
<feature type="region of interest" description="Disordered" evidence="4">
    <location>
        <begin position="178"/>
        <end position="225"/>
    </location>
</feature>
<dbReference type="KEGG" id="tdl:TDEL_0F05510"/>
<dbReference type="HOGENOM" id="CLU_279536_0_0_1"/>
<feature type="region of interest" description="Disordered" evidence="4">
    <location>
        <begin position="122"/>
        <end position="149"/>
    </location>
</feature>
<feature type="region of interest" description="Disordered" evidence="4">
    <location>
        <begin position="353"/>
        <end position="373"/>
    </location>
</feature>
<dbReference type="GO" id="GO:0006302">
    <property type="term" value="P:double-strand break repair"/>
    <property type="evidence" value="ECO:0007669"/>
    <property type="project" value="EnsemblFungi"/>
</dbReference>
<feature type="compositionally biased region" description="Polar residues" evidence="4">
    <location>
        <begin position="194"/>
        <end position="206"/>
    </location>
</feature>
<protein>
    <recommendedName>
        <fullName evidence="5">BRCT domain-containing protein</fullName>
    </recommendedName>
</protein>
<feature type="compositionally biased region" description="Basic and acidic residues" evidence="4">
    <location>
        <begin position="819"/>
        <end position="835"/>
    </location>
</feature>
<dbReference type="GO" id="GO:0045944">
    <property type="term" value="P:positive regulation of transcription by RNA polymerase II"/>
    <property type="evidence" value="ECO:0007669"/>
    <property type="project" value="EnsemblFungi"/>
</dbReference>
<organism evidence="6 7">
    <name type="scientific">Torulaspora delbrueckii</name>
    <name type="common">Yeast</name>
    <name type="synonym">Candida colliculosa</name>
    <dbReference type="NCBI Taxonomy" id="4950"/>
    <lineage>
        <taxon>Eukaryota</taxon>
        <taxon>Fungi</taxon>
        <taxon>Dikarya</taxon>
        <taxon>Ascomycota</taxon>
        <taxon>Saccharomycotina</taxon>
        <taxon>Saccharomycetes</taxon>
        <taxon>Saccharomycetales</taxon>
        <taxon>Saccharomycetaceae</taxon>
        <taxon>Torulaspora</taxon>
    </lineage>
</organism>
<dbReference type="InterPro" id="IPR047249">
    <property type="entry name" value="BRCT_p53bp1-like_rpt1"/>
</dbReference>
<dbReference type="GO" id="GO:0031571">
    <property type="term" value="P:mitotic G1 DNA damage checkpoint signaling"/>
    <property type="evidence" value="ECO:0007669"/>
    <property type="project" value="EnsemblFungi"/>
</dbReference>
<dbReference type="PANTHER" id="PTHR15321:SF3">
    <property type="entry name" value="TP53-BINDING PROTEIN 1"/>
    <property type="match status" value="1"/>
</dbReference>
<dbReference type="InParanoid" id="G8ZXL8"/>
<dbReference type="STRING" id="1076872.G8ZXL8"/>
<gene>
    <name evidence="6" type="primary">TDEL0F05510</name>
    <name evidence="6" type="ORF">TDEL_0F05510</name>
</gene>
<dbReference type="FunCoup" id="G8ZXL8">
    <property type="interactions" value="216"/>
</dbReference>
<evidence type="ECO:0000259" key="5">
    <source>
        <dbReference type="PROSITE" id="PS50172"/>
    </source>
</evidence>
<evidence type="ECO:0000256" key="4">
    <source>
        <dbReference type="SAM" id="MobiDB-lite"/>
    </source>
</evidence>
<dbReference type="SUPFAM" id="SSF52113">
    <property type="entry name" value="BRCT domain"/>
    <property type="match status" value="1"/>
</dbReference>
<evidence type="ECO:0000313" key="6">
    <source>
        <dbReference type="EMBL" id="CCE93362.1"/>
    </source>
</evidence>
<dbReference type="eggNOG" id="KOG3548">
    <property type="taxonomic scope" value="Eukaryota"/>
</dbReference>
<feature type="compositionally biased region" description="Basic and acidic residues" evidence="4">
    <location>
        <begin position="358"/>
        <end position="371"/>
    </location>
</feature>
<feature type="region of interest" description="Disordered" evidence="4">
    <location>
        <begin position="563"/>
        <end position="611"/>
    </location>
</feature>
<evidence type="ECO:0000256" key="3">
    <source>
        <dbReference type="ARBA" id="ARBA00023242"/>
    </source>
</evidence>
<evidence type="ECO:0000256" key="1">
    <source>
        <dbReference type="ARBA" id="ARBA00004123"/>
    </source>
</evidence>
<dbReference type="Pfam" id="PF08605">
    <property type="entry name" value="Rad9_Rad53_bind"/>
    <property type="match status" value="1"/>
</dbReference>
<comment type="subcellular location">
    <subcellularLocation>
        <location evidence="1">Nucleus</location>
    </subcellularLocation>
</comment>
<dbReference type="GO" id="GO:0003690">
    <property type="term" value="F:double-stranded DNA binding"/>
    <property type="evidence" value="ECO:0007669"/>
    <property type="project" value="EnsemblFungi"/>
</dbReference>
<dbReference type="InterPro" id="IPR001357">
    <property type="entry name" value="BRCT_dom"/>
</dbReference>
<dbReference type="Proteomes" id="UP000005627">
    <property type="component" value="Chromosome 6"/>
</dbReference>
<feature type="compositionally biased region" description="Basic and acidic residues" evidence="4">
    <location>
        <begin position="207"/>
        <end position="223"/>
    </location>
</feature>
<dbReference type="GO" id="GO:0110027">
    <property type="term" value="P:negative regulation of DNA strand resection involved in replication fork processing"/>
    <property type="evidence" value="ECO:0007669"/>
    <property type="project" value="EnsemblFungi"/>
</dbReference>
<reference evidence="6 7" key="1">
    <citation type="journal article" date="2011" name="Proc. Natl. Acad. Sci. U.S.A.">
        <title>Evolutionary erosion of yeast sex chromosomes by mating-type switching accidents.</title>
        <authorList>
            <person name="Gordon J.L."/>
            <person name="Armisen D."/>
            <person name="Proux-Wera E."/>
            <person name="Oheigeartaigh S.S."/>
            <person name="Byrne K.P."/>
            <person name="Wolfe K.H."/>
        </authorList>
    </citation>
    <scope>NUCLEOTIDE SEQUENCE [LARGE SCALE GENOMIC DNA]</scope>
    <source>
        <strain evidence="7">ATCC 10662 / CBS 1146 / NBRC 0425 / NCYC 2629 / NRRL Y-866</strain>
    </source>
</reference>
<feature type="compositionally biased region" description="Polar residues" evidence="4">
    <location>
        <begin position="140"/>
        <end position="149"/>
    </location>
</feature>
<feature type="region of interest" description="Disordered" evidence="4">
    <location>
        <begin position="802"/>
        <end position="852"/>
    </location>
</feature>
<dbReference type="GO" id="GO:0090734">
    <property type="term" value="C:site of DNA damage"/>
    <property type="evidence" value="ECO:0007669"/>
    <property type="project" value="EnsemblFungi"/>
</dbReference>
<accession>G8ZXL8</accession>
<dbReference type="GeneID" id="11504232"/>
<feature type="compositionally biased region" description="Polar residues" evidence="4">
    <location>
        <begin position="1"/>
        <end position="20"/>
    </location>
</feature>
<dbReference type="GO" id="GO:0006289">
    <property type="term" value="P:nucleotide-excision repair"/>
    <property type="evidence" value="ECO:0007669"/>
    <property type="project" value="EnsemblFungi"/>
</dbReference>
<keyword evidence="7" id="KW-1185">Reference proteome</keyword>
<feature type="domain" description="BRCT" evidence="5">
    <location>
        <begin position="872"/>
        <end position="993"/>
    </location>
</feature>
<dbReference type="GO" id="GO:0000785">
    <property type="term" value="C:chromatin"/>
    <property type="evidence" value="ECO:0007669"/>
    <property type="project" value="EnsemblFungi"/>
</dbReference>
<dbReference type="RefSeq" id="XP_003682573.1">
    <property type="nucleotide sequence ID" value="XM_003682525.1"/>
</dbReference>
<dbReference type="InterPro" id="IPR036420">
    <property type="entry name" value="BRCT_dom_sf"/>
</dbReference>
<proteinExistence type="predicted"/>
<dbReference type="InterPro" id="IPR013914">
    <property type="entry name" value="Rad9_Rad53-bd_dom_fun"/>
</dbReference>
<evidence type="ECO:0000313" key="7">
    <source>
        <dbReference type="Proteomes" id="UP000005627"/>
    </source>
</evidence>
<dbReference type="OrthoDB" id="129353at2759"/>
<dbReference type="SMART" id="SM00292">
    <property type="entry name" value="BRCT"/>
    <property type="match status" value="1"/>
</dbReference>
<feature type="region of interest" description="Disordered" evidence="4">
    <location>
        <begin position="425"/>
        <end position="475"/>
    </location>
</feature>
<dbReference type="Pfam" id="PF00533">
    <property type="entry name" value="BRCT"/>
    <property type="match status" value="1"/>
</dbReference>
<dbReference type="PANTHER" id="PTHR15321">
    <property type="entry name" value="TUMOR SUPPRESSOR P53-BINDING PROTEIN 1"/>
    <property type="match status" value="1"/>
</dbReference>
<evidence type="ECO:0000256" key="2">
    <source>
        <dbReference type="ARBA" id="ARBA00022763"/>
    </source>
</evidence>
<dbReference type="GO" id="GO:0042393">
    <property type="term" value="F:histone binding"/>
    <property type="evidence" value="ECO:0007669"/>
    <property type="project" value="EnsemblFungi"/>
</dbReference>
<dbReference type="GO" id="GO:0031573">
    <property type="term" value="P:mitotic intra-S DNA damage checkpoint signaling"/>
    <property type="evidence" value="ECO:0007669"/>
    <property type="project" value="EnsemblFungi"/>
</dbReference>
<dbReference type="CDD" id="cd17745">
    <property type="entry name" value="BRCT_p53bp1_rpt1"/>
    <property type="match status" value="1"/>
</dbReference>
<dbReference type="PROSITE" id="PS50172">
    <property type="entry name" value="BRCT"/>
    <property type="match status" value="1"/>
</dbReference>
<keyword evidence="2" id="KW-0227">DNA damage</keyword>
<dbReference type="GO" id="GO:0005634">
    <property type="term" value="C:nucleus"/>
    <property type="evidence" value="ECO:0007669"/>
    <property type="project" value="UniProtKB-SubCell"/>
</dbReference>
<dbReference type="AlphaFoldDB" id="G8ZXL8"/>
<dbReference type="EMBL" id="HE616747">
    <property type="protein sequence ID" value="CCE93362.1"/>
    <property type="molecule type" value="Genomic_DNA"/>
</dbReference>
<dbReference type="InterPro" id="IPR047252">
    <property type="entry name" value="TP53BP1-like"/>
</dbReference>